<reference evidence="1" key="2">
    <citation type="journal article" date="2010" name="Nature">
        <title>Comparative genomics reveals mobile pathogenicity chromosomes in Fusarium.</title>
        <authorList>
            <person name="Ma L.J."/>
            <person name="van der Does H.C."/>
            <person name="Borkovich K.A."/>
            <person name="Coleman J.J."/>
            <person name="Daboussi M.J."/>
            <person name="Di Pietro A."/>
            <person name="Dufresne M."/>
            <person name="Freitag M."/>
            <person name="Grabherr M."/>
            <person name="Henrissat B."/>
            <person name="Houterman P.M."/>
            <person name="Kang S."/>
            <person name="Shim W.B."/>
            <person name="Woloshuk C."/>
            <person name="Xie X."/>
            <person name="Xu J.R."/>
            <person name="Antoniw J."/>
            <person name="Baker S.E."/>
            <person name="Bluhm B.H."/>
            <person name="Breakspear A."/>
            <person name="Brown D.W."/>
            <person name="Butchko R.A."/>
            <person name="Chapman S."/>
            <person name="Coulson R."/>
            <person name="Coutinho P.M."/>
            <person name="Danchin E.G."/>
            <person name="Diener A."/>
            <person name="Gale L.R."/>
            <person name="Gardiner D.M."/>
            <person name="Goff S."/>
            <person name="Hammond-Kosack K.E."/>
            <person name="Hilburn K."/>
            <person name="Hua-Van A."/>
            <person name="Jonkers W."/>
            <person name="Kazan K."/>
            <person name="Kodira C.D."/>
            <person name="Koehrsen M."/>
            <person name="Kumar L."/>
            <person name="Lee Y.H."/>
            <person name="Li L."/>
            <person name="Manners J.M."/>
            <person name="Miranda-Saavedra D."/>
            <person name="Mukherjee M."/>
            <person name="Park G."/>
            <person name="Park J."/>
            <person name="Park S.Y."/>
            <person name="Proctor R.H."/>
            <person name="Regev A."/>
            <person name="Ruiz-Roldan M.C."/>
            <person name="Sain D."/>
            <person name="Sakthikumar S."/>
            <person name="Sykes S."/>
            <person name="Schwartz D.C."/>
            <person name="Turgeon B.G."/>
            <person name="Wapinski I."/>
            <person name="Yoder O."/>
            <person name="Young S."/>
            <person name="Zeng Q."/>
            <person name="Zhou S."/>
            <person name="Galagan J."/>
            <person name="Cuomo C.A."/>
            <person name="Kistler H.C."/>
            <person name="Rep M."/>
        </authorList>
    </citation>
    <scope>NUCLEOTIDE SEQUENCE [LARGE SCALE GENOMIC DNA]</scope>
    <source>
        <strain evidence="1">4287</strain>
    </source>
</reference>
<dbReference type="RefSeq" id="XP_018235601.1">
    <property type="nucleotide sequence ID" value="XM_018398315.1"/>
</dbReference>
<name>A0A0J9UHC7_FUSO4</name>
<dbReference type="EMBL" id="DS231697">
    <property type="protein sequence ID" value="KNA97555.1"/>
    <property type="molecule type" value="Genomic_DNA"/>
</dbReference>
<dbReference type="KEGG" id="fox:FOXG_18253"/>
<accession>A0A0J9UHC7</accession>
<dbReference type="AlphaFoldDB" id="A0A0J9UHC7"/>
<dbReference type="Proteomes" id="UP000009097">
    <property type="component" value="Unassembled WGS sequence"/>
</dbReference>
<evidence type="ECO:0000313" key="1">
    <source>
        <dbReference type="EMBL" id="KNA97555.1"/>
    </source>
</evidence>
<gene>
    <name evidence="1" type="ORF">FOXG_18253</name>
</gene>
<proteinExistence type="predicted"/>
<dbReference type="OrthoDB" id="5050356at2759"/>
<evidence type="ECO:0000313" key="2">
    <source>
        <dbReference type="Proteomes" id="UP000009097"/>
    </source>
</evidence>
<sequence length="88" mass="9335">METPLGSQEPPKASNNVTTFGIGIIMMGSKTRNTKARIGTMALGSVAIGIGSAGLEKLEIDVTMLPTRLSTVLNMEYSSVENMNPFES</sequence>
<reference evidence="1" key="1">
    <citation type="submission" date="2007-04" db="EMBL/GenBank/DDBJ databases">
        <authorList>
            <consortium name="The Broad Institute Genome Sequencing Platform"/>
            <person name="Birren B."/>
            <person name="Lander E."/>
            <person name="Galagan J."/>
            <person name="Nusbaum C."/>
            <person name="Devon K."/>
            <person name="Ma L.-J."/>
            <person name="Jaffe D."/>
            <person name="Butler J."/>
            <person name="Alvarez P."/>
            <person name="Gnerre S."/>
            <person name="Grabherr M."/>
            <person name="Kleber M."/>
            <person name="Mauceli E."/>
            <person name="Brockman W."/>
            <person name="MacCallum I.A."/>
            <person name="Young S."/>
            <person name="LaButti K."/>
            <person name="DeCaprio D."/>
            <person name="Crawford M."/>
            <person name="Koehrsen M."/>
            <person name="Engels R."/>
            <person name="Montgomery P."/>
            <person name="Pearson M."/>
            <person name="Howarth C."/>
            <person name="Larson L."/>
            <person name="White J."/>
            <person name="O'Leary S."/>
            <person name="Kodira C."/>
            <person name="Zeng Q."/>
            <person name="Yandava C."/>
            <person name="Alvarado L."/>
            <person name="Kistler C."/>
            <person name="Shim W.-B."/>
            <person name="Kang S."/>
            <person name="Woloshuk C."/>
        </authorList>
    </citation>
    <scope>NUCLEOTIDE SEQUENCE</scope>
    <source>
        <strain evidence="1">4287</strain>
    </source>
</reference>
<organism evidence="1 2">
    <name type="scientific">Fusarium oxysporum f. sp. lycopersici (strain 4287 / CBS 123668 / FGSC 9935 / NRRL 34936)</name>
    <name type="common">Fusarium vascular wilt of tomato</name>
    <dbReference type="NCBI Taxonomy" id="426428"/>
    <lineage>
        <taxon>Eukaryota</taxon>
        <taxon>Fungi</taxon>
        <taxon>Dikarya</taxon>
        <taxon>Ascomycota</taxon>
        <taxon>Pezizomycotina</taxon>
        <taxon>Sordariomycetes</taxon>
        <taxon>Hypocreomycetidae</taxon>
        <taxon>Hypocreales</taxon>
        <taxon>Nectriaceae</taxon>
        <taxon>Fusarium</taxon>
        <taxon>Fusarium oxysporum species complex</taxon>
    </lineage>
</organism>
<dbReference type="GeneID" id="28958959"/>
<dbReference type="VEuPathDB" id="FungiDB:FOXG_18253"/>
<protein>
    <submittedName>
        <fullName evidence="1">Uncharacterized protein</fullName>
    </submittedName>
</protein>